<feature type="transmembrane region" description="Helical" evidence="2">
    <location>
        <begin position="371"/>
        <end position="388"/>
    </location>
</feature>
<keyword evidence="2" id="KW-0812">Transmembrane</keyword>
<dbReference type="SUPFAM" id="SSF55073">
    <property type="entry name" value="Nucleotide cyclase"/>
    <property type="match status" value="1"/>
</dbReference>
<dbReference type="Proteomes" id="UP001596270">
    <property type="component" value="Unassembled WGS sequence"/>
</dbReference>
<dbReference type="RefSeq" id="WP_377414319.1">
    <property type="nucleotide sequence ID" value="NZ_JBHSRS010000082.1"/>
</dbReference>
<dbReference type="PROSITE" id="PS50887">
    <property type="entry name" value="GGDEF"/>
    <property type="match status" value="1"/>
</dbReference>
<feature type="transmembrane region" description="Helical" evidence="2">
    <location>
        <begin position="340"/>
        <end position="359"/>
    </location>
</feature>
<feature type="transmembrane region" description="Helical" evidence="2">
    <location>
        <begin position="403"/>
        <end position="421"/>
    </location>
</feature>
<dbReference type="InterPro" id="IPR011623">
    <property type="entry name" value="7TMR_DISM_rcpt_extracell_dom1"/>
</dbReference>
<dbReference type="Pfam" id="PF07696">
    <property type="entry name" value="7TMR-DISMED2"/>
    <property type="match status" value="1"/>
</dbReference>
<dbReference type="InterPro" id="IPR029787">
    <property type="entry name" value="Nucleotide_cyclase"/>
</dbReference>
<dbReference type="PANTHER" id="PTHR33121:SF79">
    <property type="entry name" value="CYCLIC DI-GMP PHOSPHODIESTERASE PDED-RELATED"/>
    <property type="match status" value="1"/>
</dbReference>
<evidence type="ECO:0000256" key="1">
    <source>
        <dbReference type="SAM" id="MobiDB-lite"/>
    </source>
</evidence>
<feature type="transmembrane region" description="Helical" evidence="2">
    <location>
        <begin position="286"/>
        <end position="304"/>
    </location>
</feature>
<keyword evidence="5" id="KW-1185">Reference proteome</keyword>
<gene>
    <name evidence="4" type="ORF">ACFQND_18655</name>
</gene>
<name>A0ABW1U284_9BURK</name>
<dbReference type="Gene3D" id="2.60.40.2380">
    <property type="match status" value="1"/>
</dbReference>
<keyword evidence="2" id="KW-1133">Transmembrane helix</keyword>
<reference evidence="5" key="1">
    <citation type="journal article" date="2019" name="Int. J. Syst. Evol. Microbiol.">
        <title>The Global Catalogue of Microorganisms (GCM) 10K type strain sequencing project: providing services to taxonomists for standard genome sequencing and annotation.</title>
        <authorList>
            <consortium name="The Broad Institute Genomics Platform"/>
            <consortium name="The Broad Institute Genome Sequencing Center for Infectious Disease"/>
            <person name="Wu L."/>
            <person name="Ma J."/>
        </authorList>
    </citation>
    <scope>NUCLEOTIDE SEQUENCE [LARGE SCALE GENOMIC DNA]</scope>
    <source>
        <strain evidence="5">CCUG 39402</strain>
    </source>
</reference>
<evidence type="ECO:0000259" key="3">
    <source>
        <dbReference type="PROSITE" id="PS50887"/>
    </source>
</evidence>
<protein>
    <submittedName>
        <fullName evidence="4">7TM diverse intracellular signaling domain-containing protein</fullName>
    </submittedName>
</protein>
<feature type="transmembrane region" description="Helical" evidence="2">
    <location>
        <begin position="220"/>
        <end position="243"/>
    </location>
</feature>
<dbReference type="Gene3D" id="3.30.70.270">
    <property type="match status" value="1"/>
</dbReference>
<feature type="region of interest" description="Disordered" evidence="1">
    <location>
        <begin position="599"/>
        <end position="619"/>
    </location>
</feature>
<sequence length="619" mass="68478">MIFKYILALRPYQTTRQARTTGFAGLSRYGSPLQSMIAVLALVAGLLAALASPPAWSRTVLDLDTQQQPVALQDWGDYWIDKTAQLTPSQVAARQDIPWQPTSKQAIYPMTAGQALWIRFTVPPAPDAERWYIEIPYPSINQASLYTLDSAGQWGEQKAGDLVAVNKWPVPHRHPLIPIAVSAEVPTSYLLRLENGHAFSAPLQFVSESYLSHSEQRVSLILGIFFGLIGLAAIISTISALSLRDPAYGFYALAVTLTGLTQATVTGIGGLHLWPNAPWWNDVSTSVLPTLELAATLMFVSAAVSLPERSLRLHRSLAGVALFGVLLAVALAIVPQEQRMRLFMFYVFLPQVLAIYALVWTWRRGDRFAPWLLLGLFPVMAAAAYMMARNAGLVPIGFMTQHGTQIGVAIELPIIMVILMLRSQHRRENTRRIQGLDRVDPATGLINGHVFAERLIRMIARSERLRHQSAVMLIDIVNTEQTQRDFGRKAAEELPLRVAERLLSTAREIDSAARLSARRFGMLVEGPFSAEDAATLGPRIVARCLMPYKGMHVDCVAQVRVAYALVPDQGSNAQGLLTRLEERLASASNTEKKAVFMLGENPPPPRRHRTRREAVPIPD</sequence>
<dbReference type="InterPro" id="IPR050706">
    <property type="entry name" value="Cyclic-di-GMP_PDE-like"/>
</dbReference>
<feature type="domain" description="GGDEF" evidence="3">
    <location>
        <begin position="467"/>
        <end position="600"/>
    </location>
</feature>
<organism evidence="4 5">
    <name type="scientific">Polaromonas aquatica</name>
    <dbReference type="NCBI Taxonomy" id="332657"/>
    <lineage>
        <taxon>Bacteria</taxon>
        <taxon>Pseudomonadati</taxon>
        <taxon>Pseudomonadota</taxon>
        <taxon>Betaproteobacteria</taxon>
        <taxon>Burkholderiales</taxon>
        <taxon>Comamonadaceae</taxon>
        <taxon>Polaromonas</taxon>
    </lineage>
</organism>
<dbReference type="EMBL" id="JBHSRS010000082">
    <property type="protein sequence ID" value="MFC6283250.1"/>
    <property type="molecule type" value="Genomic_DNA"/>
</dbReference>
<dbReference type="PANTHER" id="PTHR33121">
    <property type="entry name" value="CYCLIC DI-GMP PHOSPHODIESTERASE PDEF"/>
    <property type="match status" value="1"/>
</dbReference>
<dbReference type="InterPro" id="IPR011622">
    <property type="entry name" value="7TMR_DISM_rcpt_extracell_dom2"/>
</dbReference>
<proteinExistence type="predicted"/>
<feature type="transmembrane region" description="Helical" evidence="2">
    <location>
        <begin position="316"/>
        <end position="334"/>
    </location>
</feature>
<evidence type="ECO:0000256" key="2">
    <source>
        <dbReference type="SAM" id="Phobius"/>
    </source>
</evidence>
<dbReference type="InterPro" id="IPR043128">
    <property type="entry name" value="Rev_trsase/Diguanyl_cyclase"/>
</dbReference>
<dbReference type="SMART" id="SM00267">
    <property type="entry name" value="GGDEF"/>
    <property type="match status" value="1"/>
</dbReference>
<evidence type="ECO:0000313" key="5">
    <source>
        <dbReference type="Proteomes" id="UP001596270"/>
    </source>
</evidence>
<dbReference type="Pfam" id="PF00990">
    <property type="entry name" value="GGDEF"/>
    <property type="match status" value="1"/>
</dbReference>
<keyword evidence="2" id="KW-0472">Membrane</keyword>
<accession>A0ABW1U284</accession>
<dbReference type="InterPro" id="IPR000160">
    <property type="entry name" value="GGDEF_dom"/>
</dbReference>
<dbReference type="Pfam" id="PF07695">
    <property type="entry name" value="7TMR-DISM_7TM"/>
    <property type="match status" value="1"/>
</dbReference>
<feature type="transmembrane region" description="Helical" evidence="2">
    <location>
        <begin position="250"/>
        <end position="274"/>
    </location>
</feature>
<evidence type="ECO:0000313" key="4">
    <source>
        <dbReference type="EMBL" id="MFC6283250.1"/>
    </source>
</evidence>
<comment type="caution">
    <text evidence="4">The sequence shown here is derived from an EMBL/GenBank/DDBJ whole genome shotgun (WGS) entry which is preliminary data.</text>
</comment>